<reference evidence="1" key="1">
    <citation type="submission" date="2021-06" db="EMBL/GenBank/DDBJ databases">
        <authorList>
            <person name="Kallberg Y."/>
            <person name="Tangrot J."/>
            <person name="Rosling A."/>
        </authorList>
    </citation>
    <scope>NUCLEOTIDE SEQUENCE</scope>
    <source>
        <strain evidence="1">IL203A</strain>
    </source>
</reference>
<gene>
    <name evidence="1" type="ORF">DHETER_LOCUS4202</name>
</gene>
<comment type="caution">
    <text evidence="1">The sequence shown here is derived from an EMBL/GenBank/DDBJ whole genome shotgun (WGS) entry which is preliminary data.</text>
</comment>
<accession>A0ACA9LK75</accession>
<sequence length="44" mass="4792">VISDSNHDSQVPETDRADSSEDSSSNEIGRPEDPVNAEYIKLST</sequence>
<evidence type="ECO:0000313" key="1">
    <source>
        <dbReference type="EMBL" id="CAG8527272.1"/>
    </source>
</evidence>
<feature type="non-terminal residue" evidence="1">
    <location>
        <position position="1"/>
    </location>
</feature>
<evidence type="ECO:0000313" key="2">
    <source>
        <dbReference type="Proteomes" id="UP000789702"/>
    </source>
</evidence>
<name>A0ACA9LK75_9GLOM</name>
<protein>
    <submittedName>
        <fullName evidence="1">2405_t:CDS:1</fullName>
    </submittedName>
</protein>
<keyword evidence="2" id="KW-1185">Reference proteome</keyword>
<organism evidence="1 2">
    <name type="scientific">Dentiscutata heterogama</name>
    <dbReference type="NCBI Taxonomy" id="1316150"/>
    <lineage>
        <taxon>Eukaryota</taxon>
        <taxon>Fungi</taxon>
        <taxon>Fungi incertae sedis</taxon>
        <taxon>Mucoromycota</taxon>
        <taxon>Glomeromycotina</taxon>
        <taxon>Glomeromycetes</taxon>
        <taxon>Diversisporales</taxon>
        <taxon>Gigasporaceae</taxon>
        <taxon>Dentiscutata</taxon>
    </lineage>
</organism>
<dbReference type="EMBL" id="CAJVPU010004047">
    <property type="protein sequence ID" value="CAG8527272.1"/>
    <property type="molecule type" value="Genomic_DNA"/>
</dbReference>
<dbReference type="Proteomes" id="UP000789702">
    <property type="component" value="Unassembled WGS sequence"/>
</dbReference>
<proteinExistence type="predicted"/>